<comment type="caution">
    <text evidence="2">The sequence shown here is derived from an EMBL/GenBank/DDBJ whole genome shotgun (WGS) entry which is preliminary data.</text>
</comment>
<evidence type="ECO:0000313" key="3">
    <source>
        <dbReference type="Proteomes" id="UP001500742"/>
    </source>
</evidence>
<dbReference type="Proteomes" id="UP001500742">
    <property type="component" value="Unassembled WGS sequence"/>
</dbReference>
<protein>
    <submittedName>
        <fullName evidence="2">Uncharacterized protein</fullName>
    </submittedName>
</protein>
<feature type="region of interest" description="Disordered" evidence="1">
    <location>
        <begin position="1"/>
        <end position="23"/>
    </location>
</feature>
<reference evidence="3" key="1">
    <citation type="journal article" date="2019" name="Int. J. Syst. Evol. Microbiol.">
        <title>The Global Catalogue of Microorganisms (GCM) 10K type strain sequencing project: providing services to taxonomists for standard genome sequencing and annotation.</title>
        <authorList>
            <consortium name="The Broad Institute Genomics Platform"/>
            <consortium name="The Broad Institute Genome Sequencing Center for Infectious Disease"/>
            <person name="Wu L."/>
            <person name="Ma J."/>
        </authorList>
    </citation>
    <scope>NUCLEOTIDE SEQUENCE [LARGE SCALE GENOMIC DNA]</scope>
    <source>
        <strain evidence="3">JCM 16601</strain>
    </source>
</reference>
<gene>
    <name evidence="2" type="ORF">GCM10022210_02680</name>
</gene>
<name>A0ABP7P2S0_9SPHI</name>
<evidence type="ECO:0000256" key="1">
    <source>
        <dbReference type="SAM" id="MobiDB-lite"/>
    </source>
</evidence>
<dbReference type="EMBL" id="BAAAZC010000004">
    <property type="protein sequence ID" value="GAA3958772.1"/>
    <property type="molecule type" value="Genomic_DNA"/>
</dbReference>
<keyword evidence="3" id="KW-1185">Reference proteome</keyword>
<accession>A0ABP7P2S0</accession>
<sequence>MGGHTVVGDYKLSRPKSEASDSGGRIKRQYFLFSKKIKGYHTVVRDYRHSRPKSEASNGGGLQA</sequence>
<evidence type="ECO:0000313" key="2">
    <source>
        <dbReference type="EMBL" id="GAA3958772.1"/>
    </source>
</evidence>
<organism evidence="2 3">
    <name type="scientific">Mucilaginibacter dorajii</name>
    <dbReference type="NCBI Taxonomy" id="692994"/>
    <lineage>
        <taxon>Bacteria</taxon>
        <taxon>Pseudomonadati</taxon>
        <taxon>Bacteroidota</taxon>
        <taxon>Sphingobacteriia</taxon>
        <taxon>Sphingobacteriales</taxon>
        <taxon>Sphingobacteriaceae</taxon>
        <taxon>Mucilaginibacter</taxon>
    </lineage>
</organism>
<proteinExistence type="predicted"/>